<evidence type="ECO:0000313" key="1">
    <source>
        <dbReference type="EMBL" id="UOE36440.1"/>
    </source>
</evidence>
<name>A0ABY4BBB1_9BACT</name>
<keyword evidence="2" id="KW-1185">Reference proteome</keyword>
<organism evidence="1 2">
    <name type="scientific">Hymenobacter monticola</name>
    <dbReference type="NCBI Taxonomy" id="1705399"/>
    <lineage>
        <taxon>Bacteria</taxon>
        <taxon>Pseudomonadati</taxon>
        <taxon>Bacteroidota</taxon>
        <taxon>Cytophagia</taxon>
        <taxon>Cytophagales</taxon>
        <taxon>Hymenobacteraceae</taxon>
        <taxon>Hymenobacter</taxon>
    </lineage>
</organism>
<keyword evidence="1" id="KW-0614">Plasmid</keyword>
<geneLocation type="plasmid" evidence="1 2">
    <name>unnamed1</name>
</geneLocation>
<dbReference type="RefSeq" id="WP_243520309.1">
    <property type="nucleotide sequence ID" value="NZ_CP094535.1"/>
</dbReference>
<sequence length="320" mass="36629">MKDWYQPDEIWEVFGIKTREDYVQRHVFEARFHAGVPEDIVRAYATASQLMAQAWHHYPLYDEAITKLLFLIEMAVKLRCGQVGIALTTTTSAGRQRAKHLQKLIDELAQLEPCKARQFEYPLNHARELRNLAAHPAHYSHGGVMLRHHVQPLINLLNLLFLDEAVVMRSAAYLAQLRQQRAALGTKLLGLTRKGQSIVLTEAVPLQTHWVQNEWRVIWAFYPLVPDIFEVVSRHQPVPPILLTVTGIELTEGILSGNEVSSATPITLEPAPAGLDQVLLSRHNADYQRASEEDRHLFTFLQQSETAKLEVEMVYTHFWH</sequence>
<reference evidence="1 2" key="1">
    <citation type="submission" date="2022-03" db="EMBL/GenBank/DDBJ databases">
        <title>Hymenobactersp. isolated from the air.</title>
        <authorList>
            <person name="Won M."/>
            <person name="Kwon S.-W."/>
        </authorList>
    </citation>
    <scope>NUCLEOTIDE SEQUENCE [LARGE SCALE GENOMIC DNA]</scope>
    <source>
        <strain evidence="1 2">KACC 22596</strain>
        <plasmid evidence="1 2">unnamed1</plasmid>
    </source>
</reference>
<proteinExistence type="predicted"/>
<accession>A0ABY4BBB1</accession>
<dbReference type="EMBL" id="CP094535">
    <property type="protein sequence ID" value="UOE36440.1"/>
    <property type="molecule type" value="Genomic_DNA"/>
</dbReference>
<evidence type="ECO:0000313" key="2">
    <source>
        <dbReference type="Proteomes" id="UP000831390"/>
    </source>
</evidence>
<gene>
    <name evidence="1" type="ORF">MTP16_23415</name>
</gene>
<evidence type="ECO:0008006" key="3">
    <source>
        <dbReference type="Google" id="ProtNLM"/>
    </source>
</evidence>
<dbReference type="Proteomes" id="UP000831390">
    <property type="component" value="Plasmid unnamed1"/>
</dbReference>
<protein>
    <recommendedName>
        <fullName evidence="3">DUF4238 domain-containing protein</fullName>
    </recommendedName>
</protein>